<accession>A0A9V1G550</accession>
<evidence type="ECO:0000313" key="2">
    <source>
        <dbReference type="Proteomes" id="UP001165780"/>
    </source>
</evidence>
<evidence type="ECO:0000256" key="1">
    <source>
        <dbReference type="SAM" id="MobiDB-lite"/>
    </source>
</evidence>
<organism evidence="2 3">
    <name type="scientific">Panthera pardus</name>
    <name type="common">Leopard</name>
    <name type="synonym">Felis pardus</name>
    <dbReference type="NCBI Taxonomy" id="9691"/>
    <lineage>
        <taxon>Eukaryota</taxon>
        <taxon>Metazoa</taxon>
        <taxon>Chordata</taxon>
        <taxon>Craniata</taxon>
        <taxon>Vertebrata</taxon>
        <taxon>Euteleostomi</taxon>
        <taxon>Mammalia</taxon>
        <taxon>Eutheria</taxon>
        <taxon>Laurasiatheria</taxon>
        <taxon>Carnivora</taxon>
        <taxon>Feliformia</taxon>
        <taxon>Felidae</taxon>
        <taxon>Pantherinae</taxon>
        <taxon>Panthera</taxon>
    </lineage>
</organism>
<gene>
    <name evidence="3" type="primary">PHOSPHO2</name>
</gene>
<sequence length="96" mass="10447">MRLRRKSRLSVRVGCPSRAGTGTRSEGRVRGSGSEARTAADVWVGEEPWGPGPAGCSQPHPTRSSQEMTPNEVPAPTFGASRQVFYQRYHHNNAAL</sequence>
<feature type="region of interest" description="Disordered" evidence="1">
    <location>
        <begin position="1"/>
        <end position="79"/>
    </location>
</feature>
<keyword evidence="2" id="KW-1185">Reference proteome</keyword>
<protein>
    <submittedName>
        <fullName evidence="3">Pyridoxal phosphate phosphatase PHOSPHO2 isoform X2</fullName>
    </submittedName>
</protein>
<dbReference type="KEGG" id="ppad:109272668"/>
<reference evidence="3" key="1">
    <citation type="submission" date="2025-08" db="UniProtKB">
        <authorList>
            <consortium name="RefSeq"/>
        </authorList>
    </citation>
    <scope>IDENTIFICATION</scope>
    <source>
        <tissue evidence="3">Whole blood</tissue>
    </source>
</reference>
<name>A0A9V1G550_PANPR</name>
<feature type="compositionally biased region" description="Polar residues" evidence="1">
    <location>
        <begin position="59"/>
        <end position="69"/>
    </location>
</feature>
<dbReference type="CTD" id="493911"/>
<dbReference type="RefSeq" id="XP_019314509.1">
    <property type="nucleotide sequence ID" value="XM_019458964.2"/>
</dbReference>
<evidence type="ECO:0000313" key="3">
    <source>
        <dbReference type="RefSeq" id="XP_019314509.1"/>
    </source>
</evidence>
<dbReference type="GeneID" id="109272668"/>
<proteinExistence type="predicted"/>
<dbReference type="AlphaFoldDB" id="A0A9V1G550"/>
<dbReference type="Proteomes" id="UP001165780">
    <property type="component" value="Unplaced"/>
</dbReference>